<dbReference type="PANTHER" id="PTHR20963:SF8">
    <property type="entry name" value="MULTIPLE INOSITOL POLYPHOSPHATE PHOSPHATASE 1"/>
    <property type="match status" value="1"/>
</dbReference>
<accession>A0A7E5WHD5</accession>
<evidence type="ECO:0000256" key="7">
    <source>
        <dbReference type="ARBA" id="ARBA00022729"/>
    </source>
</evidence>
<dbReference type="OrthoDB" id="6509975at2759"/>
<dbReference type="CDD" id="cd07061">
    <property type="entry name" value="HP_HAP_like"/>
    <property type="match status" value="1"/>
</dbReference>
<dbReference type="SUPFAM" id="SSF53254">
    <property type="entry name" value="Phosphoglycerate mutase-like"/>
    <property type="match status" value="1"/>
</dbReference>
<feature type="disulfide bond" evidence="16">
    <location>
        <begin position="56"/>
        <end position="389"/>
    </location>
</feature>
<dbReference type="GO" id="GO:0003993">
    <property type="term" value="F:acid phosphatase activity"/>
    <property type="evidence" value="ECO:0007669"/>
    <property type="project" value="TreeGrafter"/>
</dbReference>
<keyword evidence="7 17" id="KW-0732">Signal</keyword>
<evidence type="ECO:0000256" key="9">
    <source>
        <dbReference type="ARBA" id="ARBA00023136"/>
    </source>
</evidence>
<dbReference type="Gene3D" id="3.40.50.1240">
    <property type="entry name" value="Phosphoglycerate mutase-like"/>
    <property type="match status" value="1"/>
</dbReference>
<evidence type="ECO:0000256" key="6">
    <source>
        <dbReference type="ARBA" id="ARBA00022475"/>
    </source>
</evidence>
<evidence type="ECO:0000256" key="2">
    <source>
        <dbReference type="ARBA" id="ARBA00008422"/>
    </source>
</evidence>
<reference evidence="19" key="1">
    <citation type="submission" date="2025-08" db="UniProtKB">
        <authorList>
            <consortium name="RefSeq"/>
        </authorList>
    </citation>
    <scope>IDENTIFICATION</scope>
</reference>
<keyword evidence="6" id="KW-1003">Cell membrane</keyword>
<organism evidence="18 19">
    <name type="scientific">Trichoplusia ni</name>
    <name type="common">Cabbage looper</name>
    <dbReference type="NCBI Taxonomy" id="7111"/>
    <lineage>
        <taxon>Eukaryota</taxon>
        <taxon>Metazoa</taxon>
        <taxon>Ecdysozoa</taxon>
        <taxon>Arthropoda</taxon>
        <taxon>Hexapoda</taxon>
        <taxon>Insecta</taxon>
        <taxon>Pterygota</taxon>
        <taxon>Neoptera</taxon>
        <taxon>Endopterygota</taxon>
        <taxon>Lepidoptera</taxon>
        <taxon>Glossata</taxon>
        <taxon>Ditrysia</taxon>
        <taxon>Noctuoidea</taxon>
        <taxon>Noctuidae</taxon>
        <taxon>Plusiinae</taxon>
        <taxon>Trichoplusia</taxon>
    </lineage>
</organism>
<gene>
    <name evidence="19" type="primary">LOC113502687</name>
</gene>
<dbReference type="EC" id="3.1.3.80" evidence="3"/>
<comment type="catalytic activity">
    <reaction evidence="14">
        <text>1D-myo-inositol hexakisphosphate + H2O = 1D-myo-inositol 1,2,4,5,6-pentakisphosphate + phosphate</text>
        <dbReference type="Rhea" id="RHEA:16989"/>
        <dbReference type="ChEBI" id="CHEBI:15377"/>
        <dbReference type="ChEBI" id="CHEBI:43474"/>
        <dbReference type="ChEBI" id="CHEBI:57798"/>
        <dbReference type="ChEBI" id="CHEBI:58130"/>
        <dbReference type="EC" id="3.1.3.62"/>
    </reaction>
    <physiologicalReaction direction="left-to-right" evidence="14">
        <dbReference type="Rhea" id="RHEA:16990"/>
    </physiologicalReaction>
</comment>
<evidence type="ECO:0000256" key="10">
    <source>
        <dbReference type="ARBA" id="ARBA00023180"/>
    </source>
</evidence>
<evidence type="ECO:0000256" key="13">
    <source>
        <dbReference type="ARBA" id="ARBA00043671"/>
    </source>
</evidence>
<dbReference type="InterPro" id="IPR016274">
    <property type="entry name" value="Histidine_acid_Pase_euk"/>
</dbReference>
<dbReference type="Proteomes" id="UP000322000">
    <property type="component" value="Chromosome 17"/>
</dbReference>
<name>A0A7E5WHD5_TRINI</name>
<feature type="chain" id="PRO_5028955758" description="Multiple inositol polyphosphate phosphatase 1" evidence="17">
    <location>
        <begin position="20"/>
        <end position="447"/>
    </location>
</feature>
<dbReference type="InParanoid" id="A0A7E5WHD5"/>
<comment type="similarity">
    <text evidence="2">Belongs to the histidine acid phosphatase family. MINPP1 subfamily.</text>
</comment>
<dbReference type="InterPro" id="IPR000560">
    <property type="entry name" value="His_Pase_clade-2"/>
</dbReference>
<dbReference type="InterPro" id="IPR029033">
    <property type="entry name" value="His_PPase_superfam"/>
</dbReference>
<comment type="subcellular location">
    <subcellularLocation>
        <location evidence="1">Cell membrane</location>
    </subcellularLocation>
</comment>
<evidence type="ECO:0000256" key="12">
    <source>
        <dbReference type="ARBA" id="ARBA00043668"/>
    </source>
</evidence>
<evidence type="ECO:0000256" key="5">
    <source>
        <dbReference type="ARBA" id="ARBA00018097"/>
    </source>
</evidence>
<evidence type="ECO:0000256" key="15">
    <source>
        <dbReference type="ARBA" id="ARBA00043832"/>
    </source>
</evidence>
<evidence type="ECO:0000256" key="16">
    <source>
        <dbReference type="PIRSR" id="PIRSR000894-2"/>
    </source>
</evidence>
<feature type="signal peptide" evidence="17">
    <location>
        <begin position="1"/>
        <end position="19"/>
    </location>
</feature>
<proteinExistence type="inferred from homology"/>
<dbReference type="GO" id="GO:0034417">
    <property type="term" value="F:bisphosphoglycerate 3-phosphatase activity"/>
    <property type="evidence" value="ECO:0007669"/>
    <property type="project" value="UniProtKB-EC"/>
</dbReference>
<comment type="catalytic activity">
    <reaction evidence="13">
        <text>1D-myo-inositol 1,2,4,5,6-pentakisphosphate + H2O = 1D-myo-inositol 1,2,5,6-tetrakisphosphate + phosphate</text>
        <dbReference type="Rhea" id="RHEA:77115"/>
        <dbReference type="ChEBI" id="CHEBI:15377"/>
        <dbReference type="ChEBI" id="CHEBI:43474"/>
        <dbReference type="ChEBI" id="CHEBI:57798"/>
        <dbReference type="ChEBI" id="CHEBI:195535"/>
        <dbReference type="EC" id="3.1.3.62"/>
    </reaction>
    <physiologicalReaction direction="left-to-right" evidence="13">
        <dbReference type="Rhea" id="RHEA:77116"/>
    </physiologicalReaction>
</comment>
<keyword evidence="8" id="KW-0378">Hydrolase</keyword>
<evidence type="ECO:0000256" key="8">
    <source>
        <dbReference type="ARBA" id="ARBA00022801"/>
    </source>
</evidence>
<evidence type="ECO:0000313" key="19">
    <source>
        <dbReference type="RefSeq" id="XP_026740140.1"/>
    </source>
</evidence>
<keyword evidence="18" id="KW-1185">Reference proteome</keyword>
<evidence type="ECO:0000256" key="17">
    <source>
        <dbReference type="SAM" id="SignalP"/>
    </source>
</evidence>
<dbReference type="GO" id="GO:0005886">
    <property type="term" value="C:plasma membrane"/>
    <property type="evidence" value="ECO:0007669"/>
    <property type="project" value="UniProtKB-SubCell"/>
</dbReference>
<dbReference type="KEGG" id="tnl:113502687"/>
<evidence type="ECO:0000256" key="1">
    <source>
        <dbReference type="ARBA" id="ARBA00004236"/>
    </source>
</evidence>
<dbReference type="RefSeq" id="XP_026740140.1">
    <property type="nucleotide sequence ID" value="XM_026884339.1"/>
</dbReference>
<comment type="catalytic activity">
    <reaction evidence="12">
        <text>1D-myo-inositol 1,2,5,6-tetrakisphosphate + H2O = 1D-myo-inositol 1,2,6-trisphosphate + phosphate</text>
        <dbReference type="Rhea" id="RHEA:77119"/>
        <dbReference type="ChEBI" id="CHEBI:15377"/>
        <dbReference type="ChEBI" id="CHEBI:43474"/>
        <dbReference type="ChEBI" id="CHEBI:195535"/>
        <dbReference type="ChEBI" id="CHEBI:195537"/>
        <dbReference type="EC" id="3.1.3.62"/>
    </reaction>
    <physiologicalReaction direction="left-to-right" evidence="12">
        <dbReference type="Rhea" id="RHEA:77120"/>
    </physiologicalReaction>
</comment>
<dbReference type="AlphaFoldDB" id="A0A7E5WHD5"/>
<dbReference type="PANTHER" id="PTHR20963">
    <property type="entry name" value="MULTIPLE INOSITOL POLYPHOSPHATE PHOSPHATASE-RELATED"/>
    <property type="match status" value="1"/>
</dbReference>
<keyword evidence="10" id="KW-0325">Glycoprotein</keyword>
<keyword evidence="9" id="KW-0472">Membrane</keyword>
<dbReference type="Pfam" id="PF00328">
    <property type="entry name" value="His_Phos_2"/>
    <property type="match status" value="1"/>
</dbReference>
<dbReference type="GO" id="GO:0052745">
    <property type="term" value="F:inositol phosphate phosphatase activity"/>
    <property type="evidence" value="ECO:0007669"/>
    <property type="project" value="TreeGrafter"/>
</dbReference>
<dbReference type="GeneID" id="113502687"/>
<dbReference type="EC" id="3.1.3.62" evidence="4"/>
<comment type="catalytic activity">
    <reaction evidence="15">
        <text>(2R)-2,3-bisphosphoglycerate + H2O = (2R)-2-phosphoglycerate + phosphate</text>
        <dbReference type="Rhea" id="RHEA:27381"/>
        <dbReference type="ChEBI" id="CHEBI:15377"/>
        <dbReference type="ChEBI" id="CHEBI:43474"/>
        <dbReference type="ChEBI" id="CHEBI:58248"/>
        <dbReference type="ChEBI" id="CHEBI:58289"/>
        <dbReference type="EC" id="3.1.3.80"/>
    </reaction>
    <physiologicalReaction direction="left-to-right" evidence="15">
        <dbReference type="Rhea" id="RHEA:27382"/>
    </physiologicalReaction>
</comment>
<evidence type="ECO:0000256" key="11">
    <source>
        <dbReference type="ARBA" id="ARBA00031642"/>
    </source>
</evidence>
<feature type="disulfide bond" evidence="16">
    <location>
        <begin position="261"/>
        <end position="276"/>
    </location>
</feature>
<evidence type="ECO:0000313" key="18">
    <source>
        <dbReference type="Proteomes" id="UP000322000"/>
    </source>
</evidence>
<evidence type="ECO:0000256" key="4">
    <source>
        <dbReference type="ARBA" id="ARBA00013040"/>
    </source>
</evidence>
<dbReference type="PIRSF" id="PIRSF000894">
    <property type="entry name" value="Acid_phosphatase"/>
    <property type="match status" value="1"/>
</dbReference>
<sequence>MKFLILAVLISIQLINVLSLDCYYNTECKYKYFSSKTPYENVRGDIRDSIVKEEGCEPISIWATIRHGKRNPGEKFAKNIKDILNLKDSIINSFEEGNSLLCAQDVENLNKWETNQDMLEKPNEITNEGYLELFRLAERMKEALPDLLNGLQNEDTLFLPGFGARLHVSAKSFVDGLANKNLEIKEAENNYSIAAPYASCGKFQTEYFHNPSIYREVEEYLKTPDAIDVRNQNKMKERVEKKLGLNISLSFKEVIAIYDVCRYSWDGIGNKPNPWCAVFSIEDLKVQEYIGDLEHYYRNGYGVPDYSSIFGKITLADTYKHFELAKNNEGKKIISYFTHATMLDMILVALNVRKDAKPLLGAQRDMKRKWRTTFLSTFGANMVAVLNRCQNGTQNEYHNVAFYWNEEPLKELCNQGVCSWQEFENIFKPFLHFNTDFCEYKWTIVDE</sequence>
<evidence type="ECO:0000256" key="14">
    <source>
        <dbReference type="ARBA" id="ARBA00043691"/>
    </source>
</evidence>
<protein>
    <recommendedName>
        <fullName evidence="5">Multiple inositol polyphosphate phosphatase 1</fullName>
        <ecNumber evidence="4">3.1.3.62</ecNumber>
        <ecNumber evidence="3">3.1.3.80</ecNumber>
    </recommendedName>
    <alternativeName>
        <fullName evidence="11">2,3-bisphosphoglycerate 3-phosphatase</fullName>
    </alternativeName>
</protein>
<keyword evidence="16" id="KW-1015">Disulfide bond</keyword>
<evidence type="ECO:0000256" key="3">
    <source>
        <dbReference type="ARBA" id="ARBA00012976"/>
    </source>
</evidence>